<dbReference type="OrthoDB" id="2099276at2759"/>
<evidence type="ECO:0000256" key="5">
    <source>
        <dbReference type="ARBA" id="ARBA00023239"/>
    </source>
</evidence>
<keyword evidence="5 8" id="KW-0456">Lyase</keyword>
<accession>A0A139AUE3</accession>
<reference evidence="11 12" key="1">
    <citation type="journal article" date="2015" name="Genome Biol. Evol.">
        <title>Phylogenomic analyses indicate that early fungi evolved digesting cell walls of algal ancestors of land plants.</title>
        <authorList>
            <person name="Chang Y."/>
            <person name="Wang S."/>
            <person name="Sekimoto S."/>
            <person name="Aerts A.L."/>
            <person name="Choi C."/>
            <person name="Clum A."/>
            <person name="LaButti K.M."/>
            <person name="Lindquist E.A."/>
            <person name="Yee Ngan C."/>
            <person name="Ohm R.A."/>
            <person name="Salamov A.A."/>
            <person name="Grigoriev I.V."/>
            <person name="Spatafora J.W."/>
            <person name="Berbee M.L."/>
        </authorList>
    </citation>
    <scope>NUCLEOTIDE SEQUENCE [LARGE SCALE GENOMIC DNA]</scope>
    <source>
        <strain evidence="11 12">JEL478</strain>
    </source>
</reference>
<keyword evidence="6 8" id="KW-0326">Glycosidase</keyword>
<dbReference type="EC" id="4.2.99.18" evidence="8"/>
<comment type="function">
    <text evidence="8">Bifunctional DNA N-glycosylase with associated apurinic/apyrimidinic (AP) lyase function that catalyzes the first step in base excision repair (BER), the primary repair pathway for the repair of oxidative DNA damage. The DNA N-glycosylase activity releases the damaged DNA base from DNA by cleaving the N-glycosidic bond, leaving an AP site. The AP lyase activity cleaves the phosphodiester bond 3' to the AP site by a beta-elimination. Primarily recognizes and repairs oxidative base damage of pyrimidines.</text>
</comment>
<dbReference type="PANTHER" id="PTHR43286:SF1">
    <property type="entry name" value="ENDONUCLEASE III-LIKE PROTEIN 1"/>
    <property type="match status" value="1"/>
</dbReference>
<dbReference type="AlphaFoldDB" id="A0A139AUE3"/>
<evidence type="ECO:0000256" key="2">
    <source>
        <dbReference type="ARBA" id="ARBA00022763"/>
    </source>
</evidence>
<dbReference type="InterPro" id="IPR003265">
    <property type="entry name" value="HhH-GPD_domain"/>
</dbReference>
<keyword evidence="8" id="KW-0496">Mitochondrion</keyword>
<dbReference type="SMART" id="SM00478">
    <property type="entry name" value="ENDO3c"/>
    <property type="match status" value="1"/>
</dbReference>
<evidence type="ECO:0000256" key="7">
    <source>
        <dbReference type="ARBA" id="ARBA00044632"/>
    </source>
</evidence>
<evidence type="ECO:0000259" key="10">
    <source>
        <dbReference type="SMART" id="SM00478"/>
    </source>
</evidence>
<evidence type="ECO:0000256" key="8">
    <source>
        <dbReference type="HAMAP-Rule" id="MF_03183"/>
    </source>
</evidence>
<dbReference type="Proteomes" id="UP000070544">
    <property type="component" value="Unassembled WGS sequence"/>
</dbReference>
<organism evidence="11 12">
    <name type="scientific">Gonapodya prolifera (strain JEL478)</name>
    <name type="common">Monoblepharis prolifera</name>
    <dbReference type="NCBI Taxonomy" id="1344416"/>
    <lineage>
        <taxon>Eukaryota</taxon>
        <taxon>Fungi</taxon>
        <taxon>Fungi incertae sedis</taxon>
        <taxon>Chytridiomycota</taxon>
        <taxon>Chytridiomycota incertae sedis</taxon>
        <taxon>Monoblepharidomycetes</taxon>
        <taxon>Monoblepharidales</taxon>
        <taxon>Gonapodyaceae</taxon>
        <taxon>Gonapodya</taxon>
    </lineage>
</organism>
<protein>
    <recommendedName>
        <fullName evidence="8">Endonuclease III homolog</fullName>
        <ecNumber evidence="8">3.2.2.-</ecNumber>
        <ecNumber evidence="8">4.2.99.18</ecNumber>
    </recommendedName>
    <alternativeName>
        <fullName evidence="8">Bifunctional DNA N-glycosylase/DNA-(apurinic or apyrimidinic site) lyase</fullName>
        <shortName evidence="8">DNA glycosylase/AP lyase</shortName>
    </alternativeName>
</protein>
<evidence type="ECO:0000256" key="1">
    <source>
        <dbReference type="ARBA" id="ARBA00008343"/>
    </source>
</evidence>
<dbReference type="InterPro" id="IPR004036">
    <property type="entry name" value="Endonuclease-III-like_CS2"/>
</dbReference>
<feature type="domain" description="HhH-GPD" evidence="10">
    <location>
        <begin position="92"/>
        <end position="276"/>
    </location>
</feature>
<dbReference type="InterPro" id="IPR023170">
    <property type="entry name" value="HhH_base_excis_C"/>
</dbReference>
<evidence type="ECO:0000256" key="3">
    <source>
        <dbReference type="ARBA" id="ARBA00022801"/>
    </source>
</evidence>
<dbReference type="FunFam" id="1.10.340.30:FF:000001">
    <property type="entry name" value="Endonuclease III"/>
    <property type="match status" value="1"/>
</dbReference>
<dbReference type="HAMAP" id="MF_03183">
    <property type="entry name" value="Endonuclease_III_Nth"/>
    <property type="match status" value="1"/>
</dbReference>
<dbReference type="PROSITE" id="PS01155">
    <property type="entry name" value="ENDONUCLEASE_III_2"/>
    <property type="match status" value="1"/>
</dbReference>
<comment type="caution">
    <text evidence="8">Lacks conserved residue(s) required for the propagation of feature annotation.</text>
</comment>
<comment type="similarity">
    <text evidence="1 8">Belongs to the Nth/MutY family.</text>
</comment>
<comment type="subcellular location">
    <subcellularLocation>
        <location evidence="8">Nucleus</location>
    </subcellularLocation>
    <subcellularLocation>
        <location evidence="8">Mitochondrion</location>
    </subcellularLocation>
</comment>
<dbReference type="EMBL" id="KQ965735">
    <property type="protein sequence ID" value="KXS20352.1"/>
    <property type="molecule type" value="Genomic_DNA"/>
</dbReference>
<keyword evidence="2 8" id="KW-0227">DNA damage</keyword>
<dbReference type="EC" id="3.2.2.-" evidence="8"/>
<dbReference type="GO" id="GO:0005634">
    <property type="term" value="C:nucleus"/>
    <property type="evidence" value="ECO:0007669"/>
    <property type="project" value="UniProtKB-SubCell"/>
</dbReference>
<feature type="region of interest" description="Disordered" evidence="9">
    <location>
        <begin position="1"/>
        <end position="41"/>
    </location>
</feature>
<dbReference type="Gene3D" id="1.10.340.30">
    <property type="entry name" value="Hypothetical protein, domain 2"/>
    <property type="match status" value="1"/>
</dbReference>
<dbReference type="InterPro" id="IPR011257">
    <property type="entry name" value="DNA_glycosylase"/>
</dbReference>
<feature type="region of interest" description="Disordered" evidence="9">
    <location>
        <begin position="305"/>
        <end position="327"/>
    </location>
</feature>
<dbReference type="GO" id="GO:0006285">
    <property type="term" value="P:base-excision repair, AP site formation"/>
    <property type="evidence" value="ECO:0007669"/>
    <property type="project" value="UniProtKB-UniRule"/>
</dbReference>
<dbReference type="Pfam" id="PF00730">
    <property type="entry name" value="HhH-GPD"/>
    <property type="match status" value="1"/>
</dbReference>
<dbReference type="GO" id="GO:0000703">
    <property type="term" value="F:oxidized pyrimidine nucleobase lesion DNA N-glycosylase activity"/>
    <property type="evidence" value="ECO:0007669"/>
    <property type="project" value="UniProtKB-UniRule"/>
</dbReference>
<dbReference type="CDD" id="cd00056">
    <property type="entry name" value="ENDO3c"/>
    <property type="match status" value="1"/>
</dbReference>
<sequence>MPRRSSVRSPGAPKAGQKQQSVEEETDATPDPPSITITPPQNWEKVVDLVTDFRKTHTAPVDTVGCACLAEPELQIRDPKAHRFQTLVSLMLSSQTKDPITAAAMVNIQQHFRSNIAQLETSSTVSEPPPYFCAQSLLGLPDSTLNGLISKVGFHNRKTQYLKQAAKMCLEQHDGDVPASLPFLLSLPGVGPKMAHLFLQSAYGISEGIGVDTHVHRITNRFGWVRTESLPAGSPRKGARPPFGTGPEGTRKELESWLPRQHWASINPLLVGFGQVHCLPVKPLCSDCPVNDAGFCPTGRKIRKKGGTKMVSERTDLDFSSAPENLE</sequence>
<proteinExistence type="inferred from homology"/>
<dbReference type="Pfam" id="PF00633">
    <property type="entry name" value="HHH"/>
    <property type="match status" value="1"/>
</dbReference>
<dbReference type="STRING" id="1344416.A0A139AUE3"/>
<dbReference type="SUPFAM" id="SSF48150">
    <property type="entry name" value="DNA-glycosylase"/>
    <property type="match status" value="1"/>
</dbReference>
<dbReference type="InterPro" id="IPR000445">
    <property type="entry name" value="HhH_motif"/>
</dbReference>
<dbReference type="OMA" id="QIIWYGR"/>
<evidence type="ECO:0000256" key="4">
    <source>
        <dbReference type="ARBA" id="ARBA00023204"/>
    </source>
</evidence>
<dbReference type="InterPro" id="IPR030841">
    <property type="entry name" value="NTH1"/>
</dbReference>
<dbReference type="GO" id="GO:0006289">
    <property type="term" value="P:nucleotide-excision repair"/>
    <property type="evidence" value="ECO:0007669"/>
    <property type="project" value="TreeGrafter"/>
</dbReference>
<evidence type="ECO:0000256" key="6">
    <source>
        <dbReference type="ARBA" id="ARBA00023295"/>
    </source>
</evidence>
<keyword evidence="12" id="KW-1185">Reference proteome</keyword>
<dbReference type="GO" id="GO:0005739">
    <property type="term" value="C:mitochondrion"/>
    <property type="evidence" value="ECO:0007669"/>
    <property type="project" value="UniProtKB-SubCell"/>
</dbReference>
<evidence type="ECO:0000256" key="9">
    <source>
        <dbReference type="SAM" id="MobiDB-lite"/>
    </source>
</evidence>
<evidence type="ECO:0000313" key="11">
    <source>
        <dbReference type="EMBL" id="KXS20352.1"/>
    </source>
</evidence>
<name>A0A139AUE3_GONPJ</name>
<feature type="region of interest" description="Disordered" evidence="9">
    <location>
        <begin position="229"/>
        <end position="251"/>
    </location>
</feature>
<dbReference type="GO" id="GO:0140078">
    <property type="term" value="F:class I DNA-(apurinic or apyrimidinic site) endonuclease activity"/>
    <property type="evidence" value="ECO:0007669"/>
    <property type="project" value="UniProtKB-EC"/>
</dbReference>
<keyword evidence="3 8" id="KW-0378">Hydrolase</keyword>
<keyword evidence="8" id="KW-0539">Nucleus</keyword>
<dbReference type="GO" id="GO:0003677">
    <property type="term" value="F:DNA binding"/>
    <property type="evidence" value="ECO:0007669"/>
    <property type="project" value="UniProtKB-UniRule"/>
</dbReference>
<keyword evidence="4 8" id="KW-0234">DNA repair</keyword>
<comment type="catalytic activity">
    <reaction evidence="7 8">
        <text>2'-deoxyribonucleotide-(2'-deoxyribose 5'-phosphate)-2'-deoxyribonucleotide-DNA = a 3'-end 2'-deoxyribonucleotide-(2,3-dehydro-2,3-deoxyribose 5'-phosphate)-DNA + a 5'-end 5'-phospho-2'-deoxyribonucleoside-DNA + H(+)</text>
        <dbReference type="Rhea" id="RHEA:66592"/>
        <dbReference type="Rhea" id="RHEA-COMP:13180"/>
        <dbReference type="Rhea" id="RHEA-COMP:16897"/>
        <dbReference type="Rhea" id="RHEA-COMP:17067"/>
        <dbReference type="ChEBI" id="CHEBI:15378"/>
        <dbReference type="ChEBI" id="CHEBI:136412"/>
        <dbReference type="ChEBI" id="CHEBI:157695"/>
        <dbReference type="ChEBI" id="CHEBI:167181"/>
        <dbReference type="EC" id="4.2.99.18"/>
    </reaction>
</comment>
<evidence type="ECO:0000313" key="12">
    <source>
        <dbReference type="Proteomes" id="UP000070544"/>
    </source>
</evidence>
<dbReference type="PANTHER" id="PTHR43286">
    <property type="entry name" value="ENDONUCLEASE III-LIKE PROTEIN 1"/>
    <property type="match status" value="1"/>
</dbReference>
<gene>
    <name evidence="8" type="primary">NTH1</name>
    <name evidence="11" type="ORF">M427DRAFT_94419</name>
</gene>
<dbReference type="Gene3D" id="1.10.1670.10">
    <property type="entry name" value="Helix-hairpin-Helix base-excision DNA repair enzymes (C-terminal)"/>
    <property type="match status" value="1"/>
</dbReference>